<protein>
    <submittedName>
        <fullName evidence="2">Flavodoxin</fullName>
    </submittedName>
</protein>
<dbReference type="PROSITE" id="PS50902">
    <property type="entry name" value="FLAVODOXIN_LIKE"/>
    <property type="match status" value="1"/>
</dbReference>
<proteinExistence type="predicted"/>
<feature type="domain" description="Flavodoxin-like" evidence="1">
    <location>
        <begin position="9"/>
        <end position="158"/>
    </location>
</feature>
<name>A0ABW4DL70_9LACO</name>
<evidence type="ECO:0000313" key="2">
    <source>
        <dbReference type="EMBL" id="MFD1464742.1"/>
    </source>
</evidence>
<dbReference type="Pfam" id="PF12682">
    <property type="entry name" value="Flavodoxin_4"/>
    <property type="match status" value="1"/>
</dbReference>
<dbReference type="SUPFAM" id="SSF52218">
    <property type="entry name" value="Flavoproteins"/>
    <property type="match status" value="1"/>
</dbReference>
<dbReference type="InterPro" id="IPR001226">
    <property type="entry name" value="Flavodoxin_CS"/>
</dbReference>
<dbReference type="InterPro" id="IPR029039">
    <property type="entry name" value="Flavoprotein-like_sf"/>
</dbReference>
<dbReference type="Proteomes" id="UP001597244">
    <property type="component" value="Unassembled WGS sequence"/>
</dbReference>
<dbReference type="PROSITE" id="PS00201">
    <property type="entry name" value="FLAVODOXIN"/>
    <property type="match status" value="1"/>
</dbReference>
<dbReference type="EMBL" id="JBHTOF010000018">
    <property type="protein sequence ID" value="MFD1464742.1"/>
    <property type="molecule type" value="Genomic_DNA"/>
</dbReference>
<dbReference type="PANTHER" id="PTHR39201:SF1">
    <property type="entry name" value="FLAVODOXIN-LIKE DOMAIN-CONTAINING PROTEIN"/>
    <property type="match status" value="1"/>
</dbReference>
<comment type="caution">
    <text evidence="2">The sequence shown here is derived from an EMBL/GenBank/DDBJ whole genome shotgun (WGS) entry which is preliminary data.</text>
</comment>
<dbReference type="Gene3D" id="3.40.50.360">
    <property type="match status" value="1"/>
</dbReference>
<dbReference type="RefSeq" id="WP_125577333.1">
    <property type="nucleotide sequence ID" value="NZ_JBHTOF010000018.1"/>
</dbReference>
<dbReference type="InterPro" id="IPR008254">
    <property type="entry name" value="Flavodoxin/NO_synth"/>
</dbReference>
<sequence>MEMPTLPAPLIIYFSATGTTKQAAEKIAHALNGDLLALQPATPYPDNYSELVPVAQKEHDENRAPMLAPLPMNLTSYQTILFGFPIWWGEPPHLIRRFLQENELSGQKLIAFATSGSSTIEEAMPTLADWTKGTQTQLVAGFRANNAAEIRQGLNSLE</sequence>
<accession>A0ABW4DL70</accession>
<gene>
    <name evidence="2" type="ORF">ACFQ4L_01370</name>
</gene>
<evidence type="ECO:0000313" key="3">
    <source>
        <dbReference type="Proteomes" id="UP001597244"/>
    </source>
</evidence>
<keyword evidence="3" id="KW-1185">Reference proteome</keyword>
<organism evidence="2 3">
    <name type="scientific">Lapidilactobacillus mulanensis</name>
    <dbReference type="NCBI Taxonomy" id="2485999"/>
    <lineage>
        <taxon>Bacteria</taxon>
        <taxon>Bacillati</taxon>
        <taxon>Bacillota</taxon>
        <taxon>Bacilli</taxon>
        <taxon>Lactobacillales</taxon>
        <taxon>Lactobacillaceae</taxon>
        <taxon>Lapidilactobacillus</taxon>
    </lineage>
</organism>
<evidence type="ECO:0000259" key="1">
    <source>
        <dbReference type="PROSITE" id="PS50902"/>
    </source>
</evidence>
<dbReference type="PANTHER" id="PTHR39201">
    <property type="entry name" value="EXPORTED PROTEIN-RELATED"/>
    <property type="match status" value="1"/>
</dbReference>
<reference evidence="3" key="1">
    <citation type="journal article" date="2019" name="Int. J. Syst. Evol. Microbiol.">
        <title>The Global Catalogue of Microorganisms (GCM) 10K type strain sequencing project: providing services to taxonomists for standard genome sequencing and annotation.</title>
        <authorList>
            <consortium name="The Broad Institute Genomics Platform"/>
            <consortium name="The Broad Institute Genome Sequencing Center for Infectious Disease"/>
            <person name="Wu L."/>
            <person name="Ma J."/>
        </authorList>
    </citation>
    <scope>NUCLEOTIDE SEQUENCE [LARGE SCALE GENOMIC DNA]</scope>
    <source>
        <strain evidence="3">CCM 8951</strain>
    </source>
</reference>